<organism evidence="2 3">
    <name type="scientific">Calothrix parasitica NIES-267</name>
    <dbReference type="NCBI Taxonomy" id="1973488"/>
    <lineage>
        <taxon>Bacteria</taxon>
        <taxon>Bacillati</taxon>
        <taxon>Cyanobacteriota</taxon>
        <taxon>Cyanophyceae</taxon>
        <taxon>Nostocales</taxon>
        <taxon>Calotrichaceae</taxon>
        <taxon>Calothrix</taxon>
    </lineage>
</organism>
<evidence type="ECO:0000259" key="1">
    <source>
        <dbReference type="Pfam" id="PF12728"/>
    </source>
</evidence>
<evidence type="ECO:0000313" key="3">
    <source>
        <dbReference type="Proteomes" id="UP000218418"/>
    </source>
</evidence>
<dbReference type="AlphaFoldDB" id="A0A1Z4LX24"/>
<accession>A0A1Z4LX24</accession>
<protein>
    <recommendedName>
        <fullName evidence="1">Helix-turn-helix domain-containing protein</fullName>
    </recommendedName>
</protein>
<dbReference type="Pfam" id="PF12728">
    <property type="entry name" value="HTH_17"/>
    <property type="match status" value="1"/>
</dbReference>
<keyword evidence="3" id="KW-1185">Reference proteome</keyword>
<dbReference type="Proteomes" id="UP000218418">
    <property type="component" value="Chromosome"/>
</dbReference>
<dbReference type="InterPro" id="IPR041657">
    <property type="entry name" value="HTH_17"/>
</dbReference>
<gene>
    <name evidence="2" type="ORF">NIES267_53060</name>
</gene>
<sequence length="150" mass="17199">MMVGTEEAAKLLRICIQRVRQLIYEGRIKGAKKVGRFWKIPLYGTKPKVKKGSRGPKANWTSRVRTETIIHVNQQRIRTNRTQGKNQPVIRVQRGSKVRHYHEIEIEGRCKVVYQKKPLSCGACAWLKVEPHIKVRPCSTSNKSKVPSTA</sequence>
<dbReference type="EMBL" id="AP018227">
    <property type="protein sequence ID" value="BAY85805.1"/>
    <property type="molecule type" value="Genomic_DNA"/>
</dbReference>
<proteinExistence type="predicted"/>
<evidence type="ECO:0000313" key="2">
    <source>
        <dbReference type="EMBL" id="BAY85805.1"/>
    </source>
</evidence>
<name>A0A1Z4LX24_9CYAN</name>
<feature type="domain" description="Helix-turn-helix" evidence="1">
    <location>
        <begin position="4"/>
        <end position="41"/>
    </location>
</feature>
<reference evidence="2 3" key="1">
    <citation type="submission" date="2017-06" db="EMBL/GenBank/DDBJ databases">
        <title>Genome sequencing of cyanobaciteial culture collection at National Institute for Environmental Studies (NIES).</title>
        <authorList>
            <person name="Hirose Y."/>
            <person name="Shimura Y."/>
            <person name="Fujisawa T."/>
            <person name="Nakamura Y."/>
            <person name="Kawachi M."/>
        </authorList>
    </citation>
    <scope>NUCLEOTIDE SEQUENCE [LARGE SCALE GENOMIC DNA]</scope>
    <source>
        <strain evidence="2 3">NIES-267</strain>
    </source>
</reference>